<dbReference type="EMBL" id="CP146609">
    <property type="protein sequence ID" value="WWX24483.1"/>
    <property type="molecule type" value="Genomic_DNA"/>
</dbReference>
<dbReference type="InterPro" id="IPR002891">
    <property type="entry name" value="APS"/>
</dbReference>
<dbReference type="InterPro" id="IPR024951">
    <property type="entry name" value="Sulfurylase_cat_dom"/>
</dbReference>
<evidence type="ECO:0000259" key="6">
    <source>
        <dbReference type="Pfam" id="PF01583"/>
    </source>
</evidence>
<dbReference type="InterPro" id="IPR027417">
    <property type="entry name" value="P-loop_NTPase"/>
</dbReference>
<name>A0ABZ2J6S3_9BACT</name>
<dbReference type="GO" id="GO:0004020">
    <property type="term" value="F:adenylylsulfate kinase activity"/>
    <property type="evidence" value="ECO:0007669"/>
    <property type="project" value="UniProtKB-EC"/>
</dbReference>
<keyword evidence="4" id="KW-0547">Nucleotide-binding</keyword>
<dbReference type="Gene3D" id="3.10.400.10">
    <property type="entry name" value="Sulfate adenylyltransferase"/>
    <property type="match status" value="1"/>
</dbReference>
<proteinExistence type="predicted"/>
<evidence type="ECO:0000256" key="2">
    <source>
        <dbReference type="ARBA" id="ARBA00012121"/>
    </source>
</evidence>
<dbReference type="RefSeq" id="WP_338670153.1">
    <property type="nucleotide sequence ID" value="NZ_CP146609.1"/>
</dbReference>
<feature type="domain" description="ATP-sulfurylase PUA-like" evidence="8">
    <location>
        <begin position="16"/>
        <end position="132"/>
    </location>
</feature>
<dbReference type="InterPro" id="IPR014729">
    <property type="entry name" value="Rossmann-like_a/b/a_fold"/>
</dbReference>
<protein>
    <recommendedName>
        <fullName evidence="2">adenylyl-sulfate kinase</fullName>
        <ecNumber evidence="2">2.7.1.25</ecNumber>
    </recommendedName>
</protein>
<dbReference type="InterPro" id="IPR050512">
    <property type="entry name" value="Sulf_AdTrans/APS_kinase"/>
</dbReference>
<evidence type="ECO:0000256" key="3">
    <source>
        <dbReference type="ARBA" id="ARBA00022679"/>
    </source>
</evidence>
<dbReference type="PANTHER" id="PTHR42700">
    <property type="entry name" value="SULFATE ADENYLYLTRANSFERASE"/>
    <property type="match status" value="1"/>
</dbReference>
<dbReference type="SUPFAM" id="SSF88697">
    <property type="entry name" value="PUA domain-like"/>
    <property type="match status" value="1"/>
</dbReference>
<dbReference type="CDD" id="cd02027">
    <property type="entry name" value="APSK"/>
    <property type="match status" value="1"/>
</dbReference>
<evidence type="ECO:0000259" key="7">
    <source>
        <dbReference type="Pfam" id="PF01747"/>
    </source>
</evidence>
<reference evidence="9 10" key="1">
    <citation type="submission" date="2024-03" db="EMBL/GenBank/DDBJ databases">
        <title>Phenotype and Genome Characterization of a Sulfate-Reducing Bacterium Pseudodesulfovibrio sp. strain 5S69, isolated from Petroleum Reservoir in Tatarstan (Russia).</title>
        <authorList>
            <person name="Bidzhieva S.K."/>
            <person name="Kadnikov V."/>
            <person name="Tourova T.P."/>
            <person name="Samigullina S.R."/>
            <person name="Sokolova D.S."/>
            <person name="Poltaraus A.B."/>
            <person name="Avtukh A.N."/>
            <person name="Tereshina V.M."/>
            <person name="Mardanov A.V."/>
            <person name="Nazina T.N."/>
        </authorList>
    </citation>
    <scope>NUCLEOTIDE SEQUENCE [LARGE SCALE GENOMIC DNA]</scope>
    <source>
        <strain evidence="9 10">5S69</strain>
    </source>
</reference>
<keyword evidence="9" id="KW-0418">Kinase</keyword>
<dbReference type="Pfam" id="PF01583">
    <property type="entry name" value="APS_kinase"/>
    <property type="match status" value="1"/>
</dbReference>
<dbReference type="Gene3D" id="3.40.50.300">
    <property type="entry name" value="P-loop containing nucleotide triphosphate hydrolases"/>
    <property type="match status" value="1"/>
</dbReference>
<dbReference type="InterPro" id="IPR025980">
    <property type="entry name" value="ATP-Sase_PUA-like_dom"/>
</dbReference>
<keyword evidence="10" id="KW-1185">Reference proteome</keyword>
<dbReference type="InterPro" id="IPR015947">
    <property type="entry name" value="PUA-like_sf"/>
</dbReference>
<gene>
    <name evidence="9" type="primary">cysC</name>
    <name evidence="9" type="ORF">V8V93_09805</name>
</gene>
<dbReference type="InterPro" id="IPR059117">
    <property type="entry name" value="APS_kinase_dom"/>
</dbReference>
<dbReference type="Proteomes" id="UP001385389">
    <property type="component" value="Chromosome"/>
</dbReference>
<dbReference type="SUPFAM" id="SSF52540">
    <property type="entry name" value="P-loop containing nucleoside triphosphate hydrolases"/>
    <property type="match status" value="1"/>
</dbReference>
<keyword evidence="3 9" id="KW-0808">Transferase</keyword>
<dbReference type="SUPFAM" id="SSF52374">
    <property type="entry name" value="Nucleotidylyl transferase"/>
    <property type="match status" value="1"/>
</dbReference>
<organism evidence="9 10">
    <name type="scientific">Pseudodesulfovibrio methanolicus</name>
    <dbReference type="NCBI Taxonomy" id="3126690"/>
    <lineage>
        <taxon>Bacteria</taxon>
        <taxon>Pseudomonadati</taxon>
        <taxon>Thermodesulfobacteriota</taxon>
        <taxon>Desulfovibrionia</taxon>
        <taxon>Desulfovibrionales</taxon>
        <taxon>Desulfovibrionaceae</taxon>
    </lineage>
</organism>
<comment type="catalytic activity">
    <reaction evidence="1">
        <text>adenosine 5'-phosphosulfate + ATP = 3'-phosphoadenylyl sulfate + ADP + H(+)</text>
        <dbReference type="Rhea" id="RHEA:24152"/>
        <dbReference type="ChEBI" id="CHEBI:15378"/>
        <dbReference type="ChEBI" id="CHEBI:30616"/>
        <dbReference type="ChEBI" id="CHEBI:58243"/>
        <dbReference type="ChEBI" id="CHEBI:58339"/>
        <dbReference type="ChEBI" id="CHEBI:456216"/>
        <dbReference type="EC" id="2.7.1.25"/>
    </reaction>
</comment>
<dbReference type="Pfam" id="PF14306">
    <property type="entry name" value="PUA_2"/>
    <property type="match status" value="1"/>
</dbReference>
<dbReference type="EC" id="2.7.1.25" evidence="2"/>
<dbReference type="Pfam" id="PF01747">
    <property type="entry name" value="ATP-sulfurylase"/>
    <property type="match status" value="1"/>
</dbReference>
<feature type="domain" description="APS kinase" evidence="6">
    <location>
        <begin position="386"/>
        <end position="538"/>
    </location>
</feature>
<keyword evidence="5" id="KW-0067">ATP-binding</keyword>
<dbReference type="NCBIfam" id="TIGR00455">
    <property type="entry name" value="apsK"/>
    <property type="match status" value="1"/>
</dbReference>
<evidence type="ECO:0000256" key="4">
    <source>
        <dbReference type="ARBA" id="ARBA00022741"/>
    </source>
</evidence>
<evidence type="ECO:0000256" key="5">
    <source>
        <dbReference type="ARBA" id="ARBA00022840"/>
    </source>
</evidence>
<dbReference type="Gene3D" id="3.40.50.620">
    <property type="entry name" value="HUPs"/>
    <property type="match status" value="1"/>
</dbReference>
<accession>A0ABZ2J6S3</accession>
<evidence type="ECO:0000313" key="9">
    <source>
        <dbReference type="EMBL" id="WWX24483.1"/>
    </source>
</evidence>
<evidence type="ECO:0000313" key="10">
    <source>
        <dbReference type="Proteomes" id="UP001385389"/>
    </source>
</evidence>
<feature type="domain" description="Sulphate adenylyltransferase catalytic" evidence="7">
    <location>
        <begin position="170"/>
        <end position="378"/>
    </location>
</feature>
<sequence>MQYSDSLPAHNAESLLVHFRRAELLKERAVEFKSVNLNPSQLCNLEMLLNRAFYPLEGYLGREDYKSVLSDMRLRDGTLWPLPICLAVSEEFAAGLSEGECVAVRDAEGFMLAVLTVSDIWKPDLKAEARAIRDPFPEGADGCHGGLVEPWYLGGRVEGVSYPQRYDFTDFRLTPAEVQRFFVQKGWRKIVAVQAGRPLHKADRAMLEEIAHDQGASLLLSPQLKPSMYFSVDHFSLVRSFQQFVETFPRSMAKLNLTPWFERRMGPRGALLRAIVNKNYGCTHMLVWDGAKAEPRQNAFSEEYEAHIRWLADRQEETGIIPVAEHCMALDQASCRYVRSDGGGRCVNDHNAVVKRLTLGEPVPEWMSFPGVLKELSRTYKPRWKQGITLFFTGLSGAGKSTLAKILFVKLLELNSRPVTLLDGDIVRTNLSSELSFSKEHRNLNVIRIGFVASEIVKNGGVAICAPIAPYAESRRHARGAVEHYGGFVEIHVCTPLSVCEQRDRKGIYAKARAGIIKGLTGVDDPYIEPENPELRIDTSELSPNEAAHEILLYLSEHRFI</sequence>
<dbReference type="PANTHER" id="PTHR42700:SF1">
    <property type="entry name" value="SULFATE ADENYLYLTRANSFERASE"/>
    <property type="match status" value="1"/>
</dbReference>
<evidence type="ECO:0000256" key="1">
    <source>
        <dbReference type="ARBA" id="ARBA00001823"/>
    </source>
</evidence>
<evidence type="ECO:0000259" key="8">
    <source>
        <dbReference type="Pfam" id="PF14306"/>
    </source>
</evidence>